<dbReference type="InterPro" id="IPR007848">
    <property type="entry name" value="Small_mtfrase_dom"/>
</dbReference>
<dbReference type="Gene3D" id="3.40.50.150">
    <property type="entry name" value="Vaccinia Virus protein VP39"/>
    <property type="match status" value="1"/>
</dbReference>
<comment type="caution">
    <text evidence="4">The sequence shown here is derived from an EMBL/GenBank/DDBJ whole genome shotgun (WGS) entry which is preliminary data.</text>
</comment>
<dbReference type="PANTHER" id="PTHR47739">
    <property type="entry name" value="TRNA1(VAL) (ADENINE(37)-N6)-METHYLTRANSFERASE"/>
    <property type="match status" value="1"/>
</dbReference>
<dbReference type="GeneID" id="82150226"/>
<evidence type="ECO:0000259" key="3">
    <source>
        <dbReference type="Pfam" id="PF05175"/>
    </source>
</evidence>
<name>A0A4Z0V0S0_9BACT</name>
<gene>
    <name evidence="4" type="ORF">EZ315_10550</name>
</gene>
<feature type="domain" description="Methyltransferase small" evidence="3">
    <location>
        <begin position="35"/>
        <end position="134"/>
    </location>
</feature>
<dbReference type="InterPro" id="IPR029063">
    <property type="entry name" value="SAM-dependent_MTases_sf"/>
</dbReference>
<reference evidence="4 5" key="1">
    <citation type="submission" date="2019-02" db="EMBL/GenBank/DDBJ databases">
        <title>Isolation and identification of novel species under the genus Muribaculum.</title>
        <authorList>
            <person name="Miyake S."/>
            <person name="Ding Y."/>
            <person name="Low A."/>
            <person name="Soh M."/>
            <person name="Seedorf H."/>
        </authorList>
    </citation>
    <scope>NUCLEOTIDE SEQUENCE [LARGE SCALE GENOMIC DNA]</scope>
    <source>
        <strain evidence="4 5">TLL-A3</strain>
    </source>
</reference>
<dbReference type="AlphaFoldDB" id="A0A4Z0V0S0"/>
<dbReference type="RefSeq" id="WP_135472043.1">
    <property type="nucleotide sequence ID" value="NZ_CASJDB010000022.1"/>
</dbReference>
<evidence type="ECO:0000313" key="5">
    <source>
        <dbReference type="Proteomes" id="UP000297635"/>
    </source>
</evidence>
<dbReference type="CDD" id="cd02440">
    <property type="entry name" value="AdoMet_MTases"/>
    <property type="match status" value="1"/>
</dbReference>
<keyword evidence="4" id="KW-0808">Transferase</keyword>
<dbReference type="InterPro" id="IPR050210">
    <property type="entry name" value="tRNA_Adenine-N(6)_MTase"/>
</dbReference>
<evidence type="ECO:0000256" key="2">
    <source>
        <dbReference type="ARBA" id="ARBA00022691"/>
    </source>
</evidence>
<keyword evidence="1 4" id="KW-0489">Methyltransferase</keyword>
<dbReference type="GO" id="GO:0032259">
    <property type="term" value="P:methylation"/>
    <property type="evidence" value="ECO:0007669"/>
    <property type="project" value="UniProtKB-KW"/>
</dbReference>
<proteinExistence type="predicted"/>
<keyword evidence="5" id="KW-1185">Reference proteome</keyword>
<dbReference type="Proteomes" id="UP000297635">
    <property type="component" value="Unassembled WGS sequence"/>
</dbReference>
<dbReference type="Pfam" id="PF05175">
    <property type="entry name" value="MTS"/>
    <property type="match status" value="1"/>
</dbReference>
<keyword evidence="2" id="KW-0949">S-adenosyl-L-methionine</keyword>
<dbReference type="GO" id="GO:0008168">
    <property type="term" value="F:methyltransferase activity"/>
    <property type="evidence" value="ECO:0007669"/>
    <property type="project" value="UniProtKB-KW"/>
</dbReference>
<evidence type="ECO:0000256" key="1">
    <source>
        <dbReference type="ARBA" id="ARBA00022603"/>
    </source>
</evidence>
<organism evidence="4 5">
    <name type="scientific">Duncaniella freteri</name>
    <dbReference type="NCBI Taxonomy" id="2530391"/>
    <lineage>
        <taxon>Bacteria</taxon>
        <taxon>Pseudomonadati</taxon>
        <taxon>Bacteroidota</taxon>
        <taxon>Bacteroidia</taxon>
        <taxon>Bacteroidales</taxon>
        <taxon>Muribaculaceae</taxon>
        <taxon>Duncaniella</taxon>
    </lineage>
</organism>
<sequence>MSIFRFKQFTVDDSRCGMKIGTDGVLLGSWAHADGAGCIIDAGTGSGLIALMMAQRYPKTHVTGIDIDEPATLDAMHNVSLSPWSGRIDIINTDLLNWSPGNHIPEIEHPICIVSNPPFFTEALHSPDAARSLARHGTGFGVETLIQWAAEIMTRPGDTLSFISPMDRDDDVQYHLSLSRLAATRIADVSPRQDKNPIRRLYEVTRECDVHSPCHTEHICIRNLDGSYTSQYSSLTSQFYLDK</sequence>
<accession>A0A4Z0V0S0</accession>
<dbReference type="CDD" id="cd00054">
    <property type="entry name" value="EGF_CA"/>
    <property type="match status" value="1"/>
</dbReference>
<dbReference type="SUPFAM" id="SSF53335">
    <property type="entry name" value="S-adenosyl-L-methionine-dependent methyltransferases"/>
    <property type="match status" value="1"/>
</dbReference>
<dbReference type="PANTHER" id="PTHR47739:SF1">
    <property type="entry name" value="TRNA1(VAL) (ADENINE(37)-N6)-METHYLTRANSFERASE"/>
    <property type="match status" value="1"/>
</dbReference>
<dbReference type="EMBL" id="SJSA01000002">
    <property type="protein sequence ID" value="TGG36304.1"/>
    <property type="molecule type" value="Genomic_DNA"/>
</dbReference>
<evidence type="ECO:0000313" key="4">
    <source>
        <dbReference type="EMBL" id="TGG36304.1"/>
    </source>
</evidence>
<protein>
    <submittedName>
        <fullName evidence="4">Methyltransferase domain-containing protein</fullName>
    </submittedName>
</protein>